<proteinExistence type="predicted"/>
<dbReference type="HOGENOM" id="CLU_150646_5_1_6"/>
<dbReference type="Gene3D" id="2.30.30.90">
    <property type="match status" value="1"/>
</dbReference>
<sequence>MLLSQMEKRQHCLICKLNLEESLAHRLEALGMTEHSKLEVVNRKGKGTLIIKLRGSQYALGEDITKNIEVEKI</sequence>
<dbReference type="Pfam" id="PF04023">
    <property type="entry name" value="FeoA"/>
    <property type="match status" value="1"/>
</dbReference>
<dbReference type="SUPFAM" id="SSF50037">
    <property type="entry name" value="C-terminal domain of transcriptional repressors"/>
    <property type="match status" value="1"/>
</dbReference>
<name>E8LI22_SUCHY</name>
<protein>
    <submittedName>
        <fullName evidence="3">FeoA domain protein</fullName>
    </submittedName>
</protein>
<dbReference type="STRING" id="762983.HMPREF9444_00337"/>
<dbReference type="InterPro" id="IPR007167">
    <property type="entry name" value="Fe-transptr_FeoA-like"/>
</dbReference>
<evidence type="ECO:0000313" key="4">
    <source>
        <dbReference type="Proteomes" id="UP000018458"/>
    </source>
</evidence>
<dbReference type="InterPro" id="IPR008988">
    <property type="entry name" value="Transcriptional_repressor_C"/>
</dbReference>
<evidence type="ECO:0000313" key="3">
    <source>
        <dbReference type="EMBL" id="EFY07843.1"/>
    </source>
</evidence>
<dbReference type="Proteomes" id="UP000018458">
    <property type="component" value="Unassembled WGS sequence"/>
</dbReference>
<dbReference type="AlphaFoldDB" id="E8LI22"/>
<evidence type="ECO:0000256" key="1">
    <source>
        <dbReference type="ARBA" id="ARBA00023004"/>
    </source>
</evidence>
<feature type="domain" description="Ferrous iron transporter FeoA-like" evidence="2">
    <location>
        <begin position="1"/>
        <end position="72"/>
    </location>
</feature>
<comment type="caution">
    <text evidence="3">The sequence shown here is derived from an EMBL/GenBank/DDBJ whole genome shotgun (WGS) entry which is preliminary data.</text>
</comment>
<evidence type="ECO:0000259" key="2">
    <source>
        <dbReference type="SMART" id="SM00899"/>
    </source>
</evidence>
<dbReference type="eggNOG" id="COG1918">
    <property type="taxonomic scope" value="Bacteria"/>
</dbReference>
<dbReference type="SMART" id="SM00899">
    <property type="entry name" value="FeoA"/>
    <property type="match status" value="1"/>
</dbReference>
<dbReference type="RefSeq" id="WP_009142560.1">
    <property type="nucleotide sequence ID" value="NZ_GL830951.1"/>
</dbReference>
<dbReference type="GO" id="GO:0046914">
    <property type="term" value="F:transition metal ion binding"/>
    <property type="evidence" value="ECO:0007669"/>
    <property type="project" value="InterPro"/>
</dbReference>
<reference evidence="3 4" key="1">
    <citation type="submission" date="2011-01" db="EMBL/GenBank/DDBJ databases">
        <authorList>
            <person name="Weinstock G."/>
            <person name="Sodergren E."/>
            <person name="Clifton S."/>
            <person name="Fulton L."/>
            <person name="Fulton B."/>
            <person name="Courtney L."/>
            <person name="Fronick C."/>
            <person name="Harrison M."/>
            <person name="Strong C."/>
            <person name="Farmer C."/>
            <person name="Delahaunty K."/>
            <person name="Markovic C."/>
            <person name="Hall O."/>
            <person name="Minx P."/>
            <person name="Tomlinson C."/>
            <person name="Mitreva M."/>
            <person name="Hou S."/>
            <person name="Chen J."/>
            <person name="Wollam A."/>
            <person name="Pepin K.H."/>
            <person name="Johnson M."/>
            <person name="Bhonagiri V."/>
            <person name="Zhang X."/>
            <person name="Suruliraj S."/>
            <person name="Warren W."/>
            <person name="Chinwalla A."/>
            <person name="Mardis E.R."/>
            <person name="Wilson R.K."/>
        </authorList>
    </citation>
    <scope>NUCLEOTIDE SEQUENCE [LARGE SCALE GENOMIC DNA]</scope>
    <source>
        <strain evidence="4">DSM 22608 / JCM 16073 / KCTC 15190 / YIT 12066</strain>
    </source>
</reference>
<keyword evidence="1" id="KW-0408">Iron</keyword>
<accession>E8LI22</accession>
<keyword evidence="4" id="KW-1185">Reference proteome</keyword>
<gene>
    <name evidence="3" type="ORF">HMPREF9444_00337</name>
</gene>
<dbReference type="OrthoDB" id="9811076at2"/>
<dbReference type="InterPro" id="IPR038157">
    <property type="entry name" value="FeoA_core_dom"/>
</dbReference>
<dbReference type="EMBL" id="AEVO01000013">
    <property type="protein sequence ID" value="EFY07843.1"/>
    <property type="molecule type" value="Genomic_DNA"/>
</dbReference>
<organism evidence="3 4">
    <name type="scientific">Succinatimonas hippei (strain DSM 22608 / JCM 16073 / KCTC 15190 / YIT 12066)</name>
    <dbReference type="NCBI Taxonomy" id="762983"/>
    <lineage>
        <taxon>Bacteria</taxon>
        <taxon>Pseudomonadati</taxon>
        <taxon>Pseudomonadota</taxon>
        <taxon>Gammaproteobacteria</taxon>
        <taxon>Aeromonadales</taxon>
        <taxon>Succinivibrionaceae</taxon>
        <taxon>Succinatimonas</taxon>
    </lineage>
</organism>